<keyword evidence="1" id="KW-1133">Transmembrane helix</keyword>
<dbReference type="RefSeq" id="WP_076546569.1">
    <property type="nucleotide sequence ID" value="NZ_FTMA01000001.1"/>
</dbReference>
<evidence type="ECO:0000313" key="3">
    <source>
        <dbReference type="Proteomes" id="UP000186953"/>
    </source>
</evidence>
<keyword evidence="1" id="KW-0472">Membrane</keyword>
<proteinExistence type="predicted"/>
<sequence length="74" mass="8718">MENIWLVTIPITLIIVTIIKELFKERRIKLFKEIDIPKIEASGNYELKSSLKERTKNNYIVQILKSIISKQDES</sequence>
<feature type="transmembrane region" description="Helical" evidence="1">
    <location>
        <begin position="6"/>
        <end position="23"/>
    </location>
</feature>
<keyword evidence="3" id="KW-1185">Reference proteome</keyword>
<gene>
    <name evidence="2" type="ORF">SAMN05421797_101315</name>
</gene>
<accession>A0A1N6P7R3</accession>
<dbReference type="AlphaFoldDB" id="A0A1N6P7R3"/>
<reference evidence="3" key="1">
    <citation type="submission" date="2017-01" db="EMBL/GenBank/DDBJ databases">
        <authorList>
            <person name="Varghese N."/>
            <person name="Submissions S."/>
        </authorList>
    </citation>
    <scope>NUCLEOTIDE SEQUENCE [LARGE SCALE GENOMIC DNA]</scope>
    <source>
        <strain evidence="3">DSM 15366</strain>
    </source>
</reference>
<keyword evidence="1" id="KW-0812">Transmembrane</keyword>
<dbReference type="EMBL" id="FTMA01000001">
    <property type="protein sequence ID" value="SIQ00323.1"/>
    <property type="molecule type" value="Genomic_DNA"/>
</dbReference>
<evidence type="ECO:0000256" key="1">
    <source>
        <dbReference type="SAM" id="Phobius"/>
    </source>
</evidence>
<evidence type="ECO:0000313" key="2">
    <source>
        <dbReference type="EMBL" id="SIQ00323.1"/>
    </source>
</evidence>
<protein>
    <submittedName>
        <fullName evidence="2">Uncharacterized protein</fullName>
    </submittedName>
</protein>
<dbReference type="Proteomes" id="UP000186953">
    <property type="component" value="Unassembled WGS sequence"/>
</dbReference>
<organism evidence="2 3">
    <name type="scientific">Maribacter ulvicola</name>
    <dbReference type="NCBI Taxonomy" id="228959"/>
    <lineage>
        <taxon>Bacteria</taxon>
        <taxon>Pseudomonadati</taxon>
        <taxon>Bacteroidota</taxon>
        <taxon>Flavobacteriia</taxon>
        <taxon>Flavobacteriales</taxon>
        <taxon>Flavobacteriaceae</taxon>
        <taxon>Maribacter</taxon>
    </lineage>
</organism>
<name>A0A1N6P7R3_9FLAO</name>